<dbReference type="Gene3D" id="2.40.50.90">
    <property type="match status" value="1"/>
</dbReference>
<dbReference type="EMBL" id="FQUO01000002">
    <property type="protein sequence ID" value="SHE65821.1"/>
    <property type="molecule type" value="Genomic_DNA"/>
</dbReference>
<keyword evidence="3" id="KW-0378">Hydrolase</keyword>
<dbReference type="STRING" id="1302690.BUE76_12755"/>
<evidence type="ECO:0000259" key="5">
    <source>
        <dbReference type="PROSITE" id="PS50830"/>
    </source>
</evidence>
<name>A0A1M4V9Z1_9BACT</name>
<evidence type="ECO:0000256" key="1">
    <source>
        <dbReference type="ARBA" id="ARBA00022722"/>
    </source>
</evidence>
<evidence type="ECO:0000313" key="6">
    <source>
        <dbReference type="EMBL" id="SHE65821.1"/>
    </source>
</evidence>
<dbReference type="PANTHER" id="PTHR12302:SF3">
    <property type="entry name" value="SERINE_THREONINE-PROTEIN KINASE 31"/>
    <property type="match status" value="1"/>
</dbReference>
<reference evidence="6 7" key="1">
    <citation type="submission" date="2016-11" db="EMBL/GenBank/DDBJ databases">
        <authorList>
            <person name="Jaros S."/>
            <person name="Januszkiewicz K."/>
            <person name="Wedrychowicz H."/>
        </authorList>
    </citation>
    <scope>NUCLEOTIDE SEQUENCE [LARGE SCALE GENOMIC DNA]</scope>
    <source>
        <strain evidence="6 7">DSM 26897</strain>
    </source>
</reference>
<dbReference type="SMART" id="SM00318">
    <property type="entry name" value="SNc"/>
    <property type="match status" value="1"/>
</dbReference>
<gene>
    <name evidence="6" type="ORF">SAMN05444008_102192</name>
</gene>
<evidence type="ECO:0000313" key="7">
    <source>
        <dbReference type="Proteomes" id="UP000184368"/>
    </source>
</evidence>
<sequence length="178" mass="20002">MSVSRVLFCCLLFACNSSNGDQNMGQVVKIADGDTFTLLMAGNQQVKVRLYGIDCPEKAQPYGKAAGRVLGALMEGHRVRIEEKDKDRYGRTIAVAFLDDGRNINETMLAQGYAWHYIDFDKNPAWSALEAKARDQRLGLWKESNPVAPWEFRSAKRARSKNPKGTKPRKSNTTVLFE</sequence>
<feature type="region of interest" description="Disordered" evidence="4">
    <location>
        <begin position="152"/>
        <end position="178"/>
    </location>
</feature>
<evidence type="ECO:0000256" key="2">
    <source>
        <dbReference type="ARBA" id="ARBA00022759"/>
    </source>
</evidence>
<keyword evidence="7" id="KW-1185">Reference proteome</keyword>
<dbReference type="InterPro" id="IPR035437">
    <property type="entry name" value="SNase_OB-fold_sf"/>
</dbReference>
<evidence type="ECO:0000256" key="4">
    <source>
        <dbReference type="SAM" id="MobiDB-lite"/>
    </source>
</evidence>
<dbReference type="Proteomes" id="UP000184368">
    <property type="component" value="Unassembled WGS sequence"/>
</dbReference>
<organism evidence="6 7">
    <name type="scientific">Cnuella takakiae</name>
    <dbReference type="NCBI Taxonomy" id="1302690"/>
    <lineage>
        <taxon>Bacteria</taxon>
        <taxon>Pseudomonadati</taxon>
        <taxon>Bacteroidota</taxon>
        <taxon>Chitinophagia</taxon>
        <taxon>Chitinophagales</taxon>
        <taxon>Chitinophagaceae</taxon>
        <taxon>Cnuella</taxon>
    </lineage>
</organism>
<dbReference type="PANTHER" id="PTHR12302">
    <property type="entry name" value="EBNA2 BINDING PROTEIN P100"/>
    <property type="match status" value="1"/>
</dbReference>
<keyword evidence="2 6" id="KW-0255">Endonuclease</keyword>
<protein>
    <submittedName>
        <fullName evidence="6">Endonuclease YncB, thermonuclease family</fullName>
    </submittedName>
</protein>
<accession>A0A1M4V9Z1</accession>
<dbReference type="GO" id="GO:0016787">
    <property type="term" value="F:hydrolase activity"/>
    <property type="evidence" value="ECO:0007669"/>
    <property type="project" value="UniProtKB-KW"/>
</dbReference>
<evidence type="ECO:0000256" key="3">
    <source>
        <dbReference type="ARBA" id="ARBA00022801"/>
    </source>
</evidence>
<dbReference type="Pfam" id="PF00565">
    <property type="entry name" value="SNase"/>
    <property type="match status" value="1"/>
</dbReference>
<dbReference type="InterPro" id="IPR016071">
    <property type="entry name" value="Staphylococal_nuclease_OB-fold"/>
</dbReference>
<proteinExistence type="predicted"/>
<feature type="compositionally biased region" description="Basic residues" evidence="4">
    <location>
        <begin position="155"/>
        <end position="170"/>
    </location>
</feature>
<dbReference type="PROSITE" id="PS50830">
    <property type="entry name" value="TNASE_3"/>
    <property type="match status" value="1"/>
</dbReference>
<dbReference type="AlphaFoldDB" id="A0A1M4V9Z1"/>
<dbReference type="GO" id="GO:0004519">
    <property type="term" value="F:endonuclease activity"/>
    <property type="evidence" value="ECO:0007669"/>
    <property type="project" value="UniProtKB-KW"/>
</dbReference>
<feature type="domain" description="TNase-like" evidence="5">
    <location>
        <begin position="21"/>
        <end position="143"/>
    </location>
</feature>
<keyword evidence="1" id="KW-0540">Nuclease</keyword>
<dbReference type="SUPFAM" id="SSF50199">
    <property type="entry name" value="Staphylococcal nuclease"/>
    <property type="match status" value="1"/>
</dbReference>